<gene>
    <name evidence="11" type="ORF">RASY3_17025</name>
</gene>
<protein>
    <recommendedName>
        <fullName evidence="1">ribose-phosphate diphosphokinase</fullName>
        <ecNumber evidence="1">2.7.6.1</ecNumber>
    </recommendedName>
</protein>
<dbReference type="EMBL" id="JEOB01000004">
    <property type="protein sequence ID" value="EXM38003.1"/>
    <property type="molecule type" value="Genomic_DNA"/>
</dbReference>
<dbReference type="SUPFAM" id="SSF53271">
    <property type="entry name" value="PRTase-like"/>
    <property type="match status" value="2"/>
</dbReference>
<dbReference type="EC" id="2.7.6.1" evidence="1"/>
<keyword evidence="12" id="KW-1185">Reference proteome</keyword>
<accession>A0A011VTU5</accession>
<dbReference type="GO" id="GO:0006015">
    <property type="term" value="P:5-phosphoribose 1-diphosphate biosynthetic process"/>
    <property type="evidence" value="ECO:0007669"/>
    <property type="project" value="TreeGrafter"/>
</dbReference>
<proteinExistence type="inferred from homology"/>
<dbReference type="GO" id="GO:0002189">
    <property type="term" value="C:ribose phosphate diphosphokinase complex"/>
    <property type="evidence" value="ECO:0007669"/>
    <property type="project" value="TreeGrafter"/>
</dbReference>
<dbReference type="Proteomes" id="UP000021369">
    <property type="component" value="Unassembled WGS sequence"/>
</dbReference>
<dbReference type="Gene3D" id="3.40.50.2020">
    <property type="match status" value="2"/>
</dbReference>
<dbReference type="RefSeq" id="WP_037290724.1">
    <property type="nucleotide sequence ID" value="NZ_JEOB01000004.1"/>
</dbReference>
<evidence type="ECO:0000259" key="9">
    <source>
        <dbReference type="Pfam" id="PF00156"/>
    </source>
</evidence>
<feature type="domain" description="Ribose-phosphate pyrophosphokinase N-terminal" evidence="10">
    <location>
        <begin position="20"/>
        <end position="157"/>
    </location>
</feature>
<evidence type="ECO:0000256" key="6">
    <source>
        <dbReference type="ARBA" id="ARBA00022840"/>
    </source>
</evidence>
<dbReference type="Pfam" id="PF13793">
    <property type="entry name" value="Pribosyltran_N"/>
    <property type="match status" value="1"/>
</dbReference>
<dbReference type="NCBIfam" id="TIGR01251">
    <property type="entry name" value="ribP_PPkin"/>
    <property type="match status" value="1"/>
</dbReference>
<keyword evidence="6" id="KW-0067">ATP-binding</keyword>
<dbReference type="NCBIfam" id="NF005299">
    <property type="entry name" value="PRK06827.1"/>
    <property type="match status" value="1"/>
</dbReference>
<evidence type="ECO:0000256" key="1">
    <source>
        <dbReference type="ARBA" id="ARBA00013247"/>
    </source>
</evidence>
<comment type="similarity">
    <text evidence="8">Belongs to the ribose-phosphate pyrophosphokinase family.</text>
</comment>
<evidence type="ECO:0000313" key="11">
    <source>
        <dbReference type="EMBL" id="EXM38003.1"/>
    </source>
</evidence>
<sequence>MGSADKILFDNDSRVAPLGLIPMEGAKELGEKVNAYLVKWANEDNFFKETFLVDAECPRFSSGDGKGLIKQTVRGNDLFILCDMGNYSVKYNYFGHENYMSPDDHYQDLKRIIQAASGKCHRINVIMPSLYGGRQHRRNYRESLDCAVALQELQAMGVSNVLTFDAHDPRVQNAVPLMGFDNIIPSYQVLKSMFRSLDDFKPDKAHFMIVSPDEGAINRNMYYASVLGVDMGMFYKRRDYSTVVNGRNPIVAHEYMGNDVKGKDVFIADDIISSGESMLEVAVELKKRNANKIYCYATYAIFTNGLASFDKAYADGIIDGVFGTNLTYRTPELLERKWFHEVDVAKYIAYYIAALNHDASISEVIDPHKKISALLDKYDIKKGN</sequence>
<dbReference type="GO" id="GO:0005524">
    <property type="term" value="F:ATP binding"/>
    <property type="evidence" value="ECO:0007669"/>
    <property type="project" value="UniProtKB-KW"/>
</dbReference>
<dbReference type="InterPro" id="IPR000836">
    <property type="entry name" value="PRTase_dom"/>
</dbReference>
<dbReference type="InterPro" id="IPR029099">
    <property type="entry name" value="Pribosyltran_N"/>
</dbReference>
<dbReference type="GO" id="GO:0004749">
    <property type="term" value="F:ribose phosphate diphosphokinase activity"/>
    <property type="evidence" value="ECO:0007669"/>
    <property type="project" value="UniProtKB-EC"/>
</dbReference>
<dbReference type="InterPro" id="IPR005946">
    <property type="entry name" value="Rib-P_diPkinase"/>
</dbReference>
<evidence type="ECO:0000259" key="10">
    <source>
        <dbReference type="Pfam" id="PF13793"/>
    </source>
</evidence>
<dbReference type="InterPro" id="IPR029057">
    <property type="entry name" value="PRTase-like"/>
</dbReference>
<dbReference type="PATRIC" id="fig|1341156.4.peg.3004"/>
<comment type="catalytic activity">
    <reaction evidence="7">
        <text>D-ribose 5-phosphate + ATP = 5-phospho-alpha-D-ribose 1-diphosphate + AMP + H(+)</text>
        <dbReference type="Rhea" id="RHEA:15609"/>
        <dbReference type="ChEBI" id="CHEBI:15378"/>
        <dbReference type="ChEBI" id="CHEBI:30616"/>
        <dbReference type="ChEBI" id="CHEBI:58017"/>
        <dbReference type="ChEBI" id="CHEBI:78346"/>
        <dbReference type="ChEBI" id="CHEBI:456215"/>
        <dbReference type="EC" id="2.7.6.1"/>
    </reaction>
</comment>
<dbReference type="PANTHER" id="PTHR10210:SF32">
    <property type="entry name" value="RIBOSE-PHOSPHATE PYROPHOSPHOKINASE 2"/>
    <property type="match status" value="1"/>
</dbReference>
<dbReference type="CDD" id="cd06223">
    <property type="entry name" value="PRTases_typeI"/>
    <property type="match status" value="1"/>
</dbReference>
<feature type="domain" description="Phosphoribosyltransferase" evidence="9">
    <location>
        <begin position="196"/>
        <end position="299"/>
    </location>
</feature>
<evidence type="ECO:0000256" key="8">
    <source>
        <dbReference type="RuleBase" id="RU004324"/>
    </source>
</evidence>
<dbReference type="Pfam" id="PF00156">
    <property type="entry name" value="Pribosyltran"/>
    <property type="match status" value="1"/>
</dbReference>
<keyword evidence="2" id="KW-0808">Transferase</keyword>
<reference evidence="11 12" key="1">
    <citation type="submission" date="2013-06" db="EMBL/GenBank/DDBJ databases">
        <title>Rumen cellulosomics: divergent fiber-degrading strategies revealed by comparative genome-wide analysis of six Ruminococcal strains.</title>
        <authorList>
            <person name="Dassa B."/>
            <person name="Borovok I."/>
            <person name="Lamed R."/>
            <person name="Flint H."/>
            <person name="Yeoman C.J."/>
            <person name="White B."/>
            <person name="Bayer E.A."/>
        </authorList>
    </citation>
    <scope>NUCLEOTIDE SEQUENCE [LARGE SCALE GENOMIC DNA]</scope>
    <source>
        <strain evidence="11 12">SY3</strain>
    </source>
</reference>
<dbReference type="AlphaFoldDB" id="A0A011VTU5"/>
<evidence type="ECO:0000256" key="2">
    <source>
        <dbReference type="ARBA" id="ARBA00022679"/>
    </source>
</evidence>
<evidence type="ECO:0000256" key="5">
    <source>
        <dbReference type="ARBA" id="ARBA00022777"/>
    </source>
</evidence>
<evidence type="ECO:0000256" key="4">
    <source>
        <dbReference type="ARBA" id="ARBA00022741"/>
    </source>
</evidence>
<name>A0A011VTU5_RUMAL</name>
<keyword evidence="4" id="KW-0547">Nucleotide-binding</keyword>
<evidence type="ECO:0000256" key="7">
    <source>
        <dbReference type="ARBA" id="ARBA00049535"/>
    </source>
</evidence>
<comment type="caution">
    <text evidence="11">The sequence shown here is derived from an EMBL/GenBank/DDBJ whole genome shotgun (WGS) entry which is preliminary data.</text>
</comment>
<dbReference type="GO" id="GO:0016301">
    <property type="term" value="F:kinase activity"/>
    <property type="evidence" value="ECO:0007669"/>
    <property type="project" value="UniProtKB-KW"/>
</dbReference>
<evidence type="ECO:0000313" key="12">
    <source>
        <dbReference type="Proteomes" id="UP000021369"/>
    </source>
</evidence>
<dbReference type="PANTHER" id="PTHR10210">
    <property type="entry name" value="RIBOSE-PHOSPHATE DIPHOSPHOKINASE FAMILY MEMBER"/>
    <property type="match status" value="1"/>
</dbReference>
<dbReference type="GO" id="GO:0005737">
    <property type="term" value="C:cytoplasm"/>
    <property type="evidence" value="ECO:0007669"/>
    <property type="project" value="TreeGrafter"/>
</dbReference>
<dbReference type="GO" id="GO:0000287">
    <property type="term" value="F:magnesium ion binding"/>
    <property type="evidence" value="ECO:0007669"/>
    <property type="project" value="InterPro"/>
</dbReference>
<keyword evidence="3 8" id="KW-0545">Nucleotide biosynthesis</keyword>
<keyword evidence="5" id="KW-0418">Kinase</keyword>
<organism evidence="11 12">
    <name type="scientific">Ruminococcus albus SY3</name>
    <dbReference type="NCBI Taxonomy" id="1341156"/>
    <lineage>
        <taxon>Bacteria</taxon>
        <taxon>Bacillati</taxon>
        <taxon>Bacillota</taxon>
        <taxon>Clostridia</taxon>
        <taxon>Eubacteriales</taxon>
        <taxon>Oscillospiraceae</taxon>
        <taxon>Ruminococcus</taxon>
    </lineage>
</organism>
<dbReference type="GO" id="GO:0006164">
    <property type="term" value="P:purine nucleotide biosynthetic process"/>
    <property type="evidence" value="ECO:0007669"/>
    <property type="project" value="TreeGrafter"/>
</dbReference>
<evidence type="ECO:0000256" key="3">
    <source>
        <dbReference type="ARBA" id="ARBA00022727"/>
    </source>
</evidence>